<accession>A0AA39JJD5</accession>
<dbReference type="EMBL" id="JAUEPT010000021">
    <property type="protein sequence ID" value="KAK0443857.1"/>
    <property type="molecule type" value="Genomic_DNA"/>
</dbReference>
<dbReference type="AlphaFoldDB" id="A0AA39JJD5"/>
<protein>
    <submittedName>
        <fullName evidence="1">Uncharacterized protein</fullName>
    </submittedName>
</protein>
<reference evidence="1" key="1">
    <citation type="submission" date="2023-06" db="EMBL/GenBank/DDBJ databases">
        <authorList>
            <consortium name="Lawrence Berkeley National Laboratory"/>
            <person name="Ahrendt S."/>
            <person name="Sahu N."/>
            <person name="Indic B."/>
            <person name="Wong-Bajracharya J."/>
            <person name="Merenyi Z."/>
            <person name="Ke H.-M."/>
            <person name="Monk M."/>
            <person name="Kocsube S."/>
            <person name="Drula E."/>
            <person name="Lipzen A."/>
            <person name="Balint B."/>
            <person name="Henrissat B."/>
            <person name="Andreopoulos B."/>
            <person name="Martin F.M."/>
            <person name="Harder C.B."/>
            <person name="Rigling D."/>
            <person name="Ford K.L."/>
            <person name="Foster G.D."/>
            <person name="Pangilinan J."/>
            <person name="Papanicolaou A."/>
            <person name="Barry K."/>
            <person name="LaButti K."/>
            <person name="Viragh M."/>
            <person name="Koriabine M."/>
            <person name="Yan M."/>
            <person name="Riley R."/>
            <person name="Champramary S."/>
            <person name="Plett K.L."/>
            <person name="Tsai I.J."/>
            <person name="Slot J."/>
            <person name="Sipos G."/>
            <person name="Plett J."/>
            <person name="Nagy L.G."/>
            <person name="Grigoriev I.V."/>
        </authorList>
    </citation>
    <scope>NUCLEOTIDE SEQUENCE</scope>
    <source>
        <strain evidence="1">FPL87.14</strain>
    </source>
</reference>
<organism evidence="1 2">
    <name type="scientific">Armillaria borealis</name>
    <dbReference type="NCBI Taxonomy" id="47425"/>
    <lineage>
        <taxon>Eukaryota</taxon>
        <taxon>Fungi</taxon>
        <taxon>Dikarya</taxon>
        <taxon>Basidiomycota</taxon>
        <taxon>Agaricomycotina</taxon>
        <taxon>Agaricomycetes</taxon>
        <taxon>Agaricomycetidae</taxon>
        <taxon>Agaricales</taxon>
        <taxon>Marasmiineae</taxon>
        <taxon>Physalacriaceae</taxon>
        <taxon>Armillaria</taxon>
    </lineage>
</organism>
<evidence type="ECO:0000313" key="1">
    <source>
        <dbReference type="EMBL" id="KAK0443857.1"/>
    </source>
</evidence>
<evidence type="ECO:0000313" key="2">
    <source>
        <dbReference type="Proteomes" id="UP001175226"/>
    </source>
</evidence>
<gene>
    <name evidence="1" type="ORF">EV421DRAFT_1903446</name>
</gene>
<comment type="caution">
    <text evidence="1">The sequence shown here is derived from an EMBL/GenBank/DDBJ whole genome shotgun (WGS) entry which is preliminary data.</text>
</comment>
<name>A0AA39JJD5_9AGAR</name>
<sequence>MDVYSWVVYASKVKVTWKKAYEYRKGIIDLKTKMEVKLLEDAEVNEQAVLRQIVHTDDMV</sequence>
<dbReference type="Proteomes" id="UP001175226">
    <property type="component" value="Unassembled WGS sequence"/>
</dbReference>
<keyword evidence="2" id="KW-1185">Reference proteome</keyword>
<proteinExistence type="predicted"/>